<dbReference type="Proteomes" id="UP001144673">
    <property type="component" value="Chromosome 1"/>
</dbReference>
<name>A0A9W8QNP6_AKAMU</name>
<dbReference type="GeneID" id="80892554"/>
<organism evidence="1 2">
    <name type="scientific">Akanthomyces muscarius</name>
    <name type="common">Entomopathogenic fungus</name>
    <name type="synonym">Lecanicillium muscarium</name>
    <dbReference type="NCBI Taxonomy" id="2231603"/>
    <lineage>
        <taxon>Eukaryota</taxon>
        <taxon>Fungi</taxon>
        <taxon>Dikarya</taxon>
        <taxon>Ascomycota</taxon>
        <taxon>Pezizomycotina</taxon>
        <taxon>Sordariomycetes</taxon>
        <taxon>Hypocreomycetidae</taxon>
        <taxon>Hypocreales</taxon>
        <taxon>Cordycipitaceae</taxon>
        <taxon>Akanthomyces</taxon>
    </lineage>
</organism>
<protein>
    <submittedName>
        <fullName evidence="1">Uncharacterized protein</fullName>
    </submittedName>
</protein>
<reference evidence="1" key="1">
    <citation type="journal article" date="2023" name="Access Microbiol">
        <title>De-novo genome assembly for Akanthomyces muscarius, a biocontrol agent of insect agricultural pests.</title>
        <authorList>
            <person name="Erdos Z."/>
            <person name="Studholme D.J."/>
            <person name="Raymond B."/>
            <person name="Sharma M."/>
        </authorList>
    </citation>
    <scope>NUCLEOTIDE SEQUENCE</scope>
    <source>
        <strain evidence="1">Ve6</strain>
    </source>
</reference>
<dbReference type="RefSeq" id="XP_056058599.1">
    <property type="nucleotide sequence ID" value="XM_056203107.1"/>
</dbReference>
<evidence type="ECO:0000313" key="2">
    <source>
        <dbReference type="Proteomes" id="UP001144673"/>
    </source>
</evidence>
<accession>A0A9W8QNP6</accession>
<sequence length="83" mass="9309">MDRYRINVRVPILTVGGKKLALGDRSLFSKSDHFARSLGRMSSKSMCLSIDCINKVKRSDARYPETRMELARKATCSNNADGI</sequence>
<dbReference type="KEGG" id="amus:LMH87_005395"/>
<comment type="caution">
    <text evidence="1">The sequence shown here is derived from an EMBL/GenBank/DDBJ whole genome shotgun (WGS) entry which is preliminary data.</text>
</comment>
<gene>
    <name evidence="1" type="ORF">LMH87_005395</name>
</gene>
<proteinExistence type="predicted"/>
<keyword evidence="2" id="KW-1185">Reference proteome</keyword>
<dbReference type="EMBL" id="JAJHUN010000001">
    <property type="protein sequence ID" value="KAJ4163684.1"/>
    <property type="molecule type" value="Genomic_DNA"/>
</dbReference>
<dbReference type="AlphaFoldDB" id="A0A9W8QNP6"/>
<evidence type="ECO:0000313" key="1">
    <source>
        <dbReference type="EMBL" id="KAJ4163684.1"/>
    </source>
</evidence>